<keyword evidence="18" id="KW-1185">Reference proteome</keyword>
<evidence type="ECO:0000256" key="5">
    <source>
        <dbReference type="ARBA" id="ARBA00022679"/>
    </source>
</evidence>
<dbReference type="GO" id="GO:0061630">
    <property type="term" value="F:ubiquitin protein ligase activity"/>
    <property type="evidence" value="ECO:0007669"/>
    <property type="project" value="UniProtKB-EC"/>
</dbReference>
<dbReference type="InterPro" id="IPR013083">
    <property type="entry name" value="Znf_RING/FYVE/PHD"/>
</dbReference>
<dbReference type="Gene3D" id="3.30.40.10">
    <property type="entry name" value="Zinc/RING finger domain, C3HC4 (zinc finger)"/>
    <property type="match status" value="1"/>
</dbReference>
<evidence type="ECO:0000256" key="3">
    <source>
        <dbReference type="ARBA" id="ARBA00004906"/>
    </source>
</evidence>
<comment type="subcellular location">
    <subcellularLocation>
        <location evidence="2">Endomembrane system</location>
        <topology evidence="2">Multi-pass membrane protein</topology>
    </subcellularLocation>
</comment>
<evidence type="ECO:0000256" key="15">
    <source>
        <dbReference type="SAM" id="Phobius"/>
    </source>
</evidence>
<comment type="catalytic activity">
    <reaction evidence="1">
        <text>S-ubiquitinyl-[E2 ubiquitin-conjugating enzyme]-L-cysteine + [acceptor protein]-L-lysine = [E2 ubiquitin-conjugating enzyme]-L-cysteine + N(6)-ubiquitinyl-[acceptor protein]-L-lysine.</text>
        <dbReference type="EC" id="2.3.2.27"/>
    </reaction>
</comment>
<dbReference type="AlphaFoldDB" id="A0A1E3QV62"/>
<dbReference type="EC" id="2.3.2.27" evidence="4"/>
<dbReference type="GO" id="GO:0044695">
    <property type="term" value="C:Dsc E3 ubiquitin ligase complex"/>
    <property type="evidence" value="ECO:0007669"/>
    <property type="project" value="TreeGrafter"/>
</dbReference>
<evidence type="ECO:0000256" key="4">
    <source>
        <dbReference type="ARBA" id="ARBA00012483"/>
    </source>
</evidence>
<evidence type="ECO:0000256" key="7">
    <source>
        <dbReference type="ARBA" id="ARBA00022723"/>
    </source>
</evidence>
<keyword evidence="11" id="KW-0862">Zinc</keyword>
<feature type="transmembrane region" description="Helical" evidence="15">
    <location>
        <begin position="456"/>
        <end position="476"/>
    </location>
</feature>
<dbReference type="Pfam" id="PF11145">
    <property type="entry name" value="DUF2921"/>
    <property type="match status" value="2"/>
</dbReference>
<keyword evidence="12 15" id="KW-1133">Transmembrane helix</keyword>
<feature type="transmembrane region" description="Helical" evidence="15">
    <location>
        <begin position="598"/>
        <end position="617"/>
    </location>
</feature>
<dbReference type="InterPro" id="IPR021319">
    <property type="entry name" value="DUF2921"/>
</dbReference>
<dbReference type="SUPFAM" id="SSF57850">
    <property type="entry name" value="RING/U-box"/>
    <property type="match status" value="1"/>
</dbReference>
<dbReference type="GO" id="GO:0043161">
    <property type="term" value="P:proteasome-mediated ubiquitin-dependent protein catabolic process"/>
    <property type="evidence" value="ECO:0007669"/>
    <property type="project" value="TreeGrafter"/>
</dbReference>
<dbReference type="GO" id="GO:0012505">
    <property type="term" value="C:endomembrane system"/>
    <property type="evidence" value="ECO:0007669"/>
    <property type="project" value="UniProtKB-SubCell"/>
</dbReference>
<dbReference type="InterPro" id="IPR024766">
    <property type="entry name" value="Znf_RING_H2"/>
</dbReference>
<proteinExistence type="predicted"/>
<evidence type="ECO:0000256" key="11">
    <source>
        <dbReference type="ARBA" id="ARBA00022833"/>
    </source>
</evidence>
<evidence type="ECO:0000256" key="10">
    <source>
        <dbReference type="ARBA" id="ARBA00022786"/>
    </source>
</evidence>
<dbReference type="UniPathway" id="UPA00143"/>
<keyword evidence="8" id="KW-0732">Signal</keyword>
<dbReference type="FunFam" id="3.30.40.10:FF:000626">
    <property type="entry name" value="Transmembrane ubiquitin ligase 1"/>
    <property type="match status" value="1"/>
</dbReference>
<name>A0A1E3QV62_9ASCO</name>
<evidence type="ECO:0000256" key="9">
    <source>
        <dbReference type="ARBA" id="ARBA00022771"/>
    </source>
</evidence>
<evidence type="ECO:0000256" key="1">
    <source>
        <dbReference type="ARBA" id="ARBA00000900"/>
    </source>
</evidence>
<keyword evidence="7" id="KW-0479">Metal-binding</keyword>
<dbReference type="EMBL" id="KV454427">
    <property type="protein sequence ID" value="ODQ81559.1"/>
    <property type="molecule type" value="Genomic_DNA"/>
</dbReference>
<feature type="transmembrane region" description="Helical" evidence="15">
    <location>
        <begin position="392"/>
        <end position="411"/>
    </location>
</feature>
<gene>
    <name evidence="17" type="ORF">BABINDRAFT_159833</name>
</gene>
<dbReference type="STRING" id="984486.A0A1E3QV62"/>
<evidence type="ECO:0000259" key="16">
    <source>
        <dbReference type="PROSITE" id="PS50089"/>
    </source>
</evidence>
<dbReference type="GO" id="GO:0016567">
    <property type="term" value="P:protein ubiquitination"/>
    <property type="evidence" value="ECO:0007669"/>
    <property type="project" value="UniProtKB-UniPathway"/>
</dbReference>
<evidence type="ECO:0000313" key="18">
    <source>
        <dbReference type="Proteomes" id="UP000094336"/>
    </source>
</evidence>
<evidence type="ECO:0000256" key="8">
    <source>
        <dbReference type="ARBA" id="ARBA00022729"/>
    </source>
</evidence>
<organism evidence="17 18">
    <name type="scientific">Babjeviella inositovora NRRL Y-12698</name>
    <dbReference type="NCBI Taxonomy" id="984486"/>
    <lineage>
        <taxon>Eukaryota</taxon>
        <taxon>Fungi</taxon>
        <taxon>Dikarya</taxon>
        <taxon>Ascomycota</taxon>
        <taxon>Saccharomycotina</taxon>
        <taxon>Pichiomycetes</taxon>
        <taxon>Serinales incertae sedis</taxon>
        <taxon>Babjeviella</taxon>
    </lineage>
</organism>
<dbReference type="Pfam" id="PF12678">
    <property type="entry name" value="zf-rbx1"/>
    <property type="match status" value="1"/>
</dbReference>
<protein>
    <recommendedName>
        <fullName evidence="4">RING-type E3 ubiquitin transferase</fullName>
        <ecNumber evidence="4">2.3.2.27</ecNumber>
    </recommendedName>
</protein>
<dbReference type="PANTHER" id="PTHR22763">
    <property type="entry name" value="RING ZINC FINGER PROTEIN"/>
    <property type="match status" value="1"/>
</dbReference>
<feature type="transmembrane region" description="Helical" evidence="15">
    <location>
        <begin position="423"/>
        <end position="444"/>
    </location>
</feature>
<keyword evidence="5" id="KW-0808">Transferase</keyword>
<evidence type="ECO:0000256" key="14">
    <source>
        <dbReference type="PROSITE-ProRule" id="PRU00175"/>
    </source>
</evidence>
<evidence type="ECO:0000256" key="12">
    <source>
        <dbReference type="ARBA" id="ARBA00022989"/>
    </source>
</evidence>
<feature type="transmembrane region" description="Helical" evidence="15">
    <location>
        <begin position="545"/>
        <end position="562"/>
    </location>
</feature>
<dbReference type="InterPro" id="IPR050731">
    <property type="entry name" value="HRD1_E3_ubiq-ligases"/>
</dbReference>
<dbReference type="PANTHER" id="PTHR22763:SF162">
    <property type="entry name" value="TRANSMEMBRANE E3 UBIQUITIN-PROTEIN LIGASE 1"/>
    <property type="match status" value="1"/>
</dbReference>
<keyword evidence="10" id="KW-0833">Ubl conjugation pathway</keyword>
<reference evidence="18" key="1">
    <citation type="submission" date="2016-05" db="EMBL/GenBank/DDBJ databases">
        <title>Comparative genomics of biotechnologically important yeasts.</title>
        <authorList>
            <consortium name="DOE Joint Genome Institute"/>
            <person name="Riley R."/>
            <person name="Haridas S."/>
            <person name="Wolfe K.H."/>
            <person name="Lopes M.R."/>
            <person name="Hittinger C.T."/>
            <person name="Goker M."/>
            <person name="Salamov A."/>
            <person name="Wisecaver J."/>
            <person name="Long T.M."/>
            <person name="Aerts A.L."/>
            <person name="Barry K."/>
            <person name="Choi C."/>
            <person name="Clum A."/>
            <person name="Coughlan A.Y."/>
            <person name="Deshpande S."/>
            <person name="Douglass A.P."/>
            <person name="Hanson S.J."/>
            <person name="Klenk H.-P."/>
            <person name="Labutti K."/>
            <person name="Lapidus A."/>
            <person name="Lindquist E."/>
            <person name="Lipzen A."/>
            <person name="Meier-Kolthoff J.P."/>
            <person name="Ohm R.A."/>
            <person name="Otillar R.P."/>
            <person name="Pangilinan J."/>
            <person name="Peng Y."/>
            <person name="Rokas A."/>
            <person name="Rosa C.A."/>
            <person name="Scheuner C."/>
            <person name="Sibirny A.A."/>
            <person name="Slot J.C."/>
            <person name="Stielow J.B."/>
            <person name="Sun H."/>
            <person name="Kurtzman C.P."/>
            <person name="Blackwell M."/>
            <person name="Grigoriev I.V."/>
            <person name="Jeffries T.W."/>
        </authorList>
    </citation>
    <scope>NUCLEOTIDE SEQUENCE [LARGE SCALE GENOMIC DNA]</scope>
    <source>
        <strain evidence="18">NRRL Y-12698</strain>
    </source>
</reference>
<evidence type="ECO:0000313" key="17">
    <source>
        <dbReference type="EMBL" id="ODQ81559.1"/>
    </source>
</evidence>
<dbReference type="OrthoDB" id="9984778at2759"/>
<keyword evidence="13 15" id="KW-0472">Membrane</keyword>
<dbReference type="InterPro" id="IPR001841">
    <property type="entry name" value="Znf_RING"/>
</dbReference>
<evidence type="ECO:0000256" key="2">
    <source>
        <dbReference type="ARBA" id="ARBA00004127"/>
    </source>
</evidence>
<evidence type="ECO:0000256" key="13">
    <source>
        <dbReference type="ARBA" id="ARBA00023136"/>
    </source>
</evidence>
<evidence type="ECO:0000256" key="6">
    <source>
        <dbReference type="ARBA" id="ARBA00022692"/>
    </source>
</evidence>
<comment type="pathway">
    <text evidence="3">Protein modification; protein ubiquitination.</text>
</comment>
<feature type="transmembrane region" description="Helical" evidence="15">
    <location>
        <begin position="629"/>
        <end position="649"/>
    </location>
</feature>
<dbReference type="Proteomes" id="UP000094336">
    <property type="component" value="Unassembled WGS sequence"/>
</dbReference>
<accession>A0A1E3QV62</accession>
<keyword evidence="9 14" id="KW-0863">Zinc-finger</keyword>
<sequence>MPNENGDPPTAEEKHHLQTYRQEELAARYTLGNSTYASGYGNLTGFRLTYNDVRHHRNISDWPFDTAKEDKPDGEKYHEDEKWSILPNEVSTRARAVWTKFEGDGVYDWESGDKVADKTYLFNLTGSLKGSFTKYNETSLLEVPMPLPEYLVSNLSREPDYIFDPENPQNHRENLGGAGKEDSWRIRQDYRPGNVSDATGEVSFSILNEETPKEIREIAQDATYTTLTFHIQDVDEYHKHDIVASGVYFQETGNMIAVTNSAKFWADYAFPHLAFNKHYFRKAREIMMHRFNSTNARVLDTKSMNANIEAAEKCEYIAYLHFKPANLTAQQLQDIDEEFVRPVGRPVPAMPAMEISQGVLYSPDCGIVLTIDESNLVSGMRKPVRICSIRRLLLAGIVILMGQLYLSIRQMNHTNTPSTMSRLSFWTVGIMNLIDGSLAMLYLLSSAMIEELYLPLVVSAFISFALASIFELRYMILIYMTQVNERSIDIRTALRGRTVDAPVGTATGETETLLPTVNPPVQQQPVTPVMPADETAVTGIVYSRFFFTLIAFSFLILNAFLWRRPIRYSFEFIVVVCLSSYWLPQVYRNIIRGSRRSFAWEFILGSSMLRLLPVYYLTLYKGNPFGHHYAPKLAATVTVWLLVQLGLLYSQEILGARFFLPDSLLPKAYEYHPILCMSDLENHSLIGEMTVASDGESAVCDCAVCMSEVVVPIKSDRNPDVGNIARTKYMVTPCRHVFHTDCLEGWMKYKLQCPVCRNGLPPL</sequence>
<keyword evidence="6 15" id="KW-0812">Transmembrane</keyword>
<dbReference type="SMART" id="SM00184">
    <property type="entry name" value="RING"/>
    <property type="match status" value="1"/>
</dbReference>
<dbReference type="RefSeq" id="XP_018986887.1">
    <property type="nucleotide sequence ID" value="XM_019127907.1"/>
</dbReference>
<feature type="transmembrane region" description="Helical" evidence="15">
    <location>
        <begin position="568"/>
        <end position="586"/>
    </location>
</feature>
<feature type="domain" description="RING-type" evidence="16">
    <location>
        <begin position="702"/>
        <end position="757"/>
    </location>
</feature>
<dbReference type="GO" id="GO:0008270">
    <property type="term" value="F:zinc ion binding"/>
    <property type="evidence" value="ECO:0007669"/>
    <property type="project" value="UniProtKB-KW"/>
</dbReference>
<dbReference type="GeneID" id="30145760"/>
<dbReference type="PROSITE" id="PS50089">
    <property type="entry name" value="ZF_RING_2"/>
    <property type="match status" value="1"/>
</dbReference>